<dbReference type="STRING" id="633147.Olsu_1076"/>
<dbReference type="NCBIfam" id="TIGR03061">
    <property type="entry name" value="pip_yhgE_Nterm"/>
    <property type="match status" value="1"/>
</dbReference>
<feature type="transmembrane region" description="Helical" evidence="5">
    <location>
        <begin position="641"/>
        <end position="660"/>
    </location>
</feature>
<evidence type="ECO:0000313" key="8">
    <source>
        <dbReference type="Proteomes" id="UP000000333"/>
    </source>
</evidence>
<keyword evidence="8" id="KW-1185">Reference proteome</keyword>
<dbReference type="Proteomes" id="UP000000333">
    <property type="component" value="Chromosome"/>
</dbReference>
<name>E1QVN3_OLSUV</name>
<evidence type="ECO:0000256" key="3">
    <source>
        <dbReference type="ARBA" id="ARBA00022989"/>
    </source>
</evidence>
<dbReference type="NCBIfam" id="TIGR03062">
    <property type="entry name" value="pip_yhgE_Cterm"/>
    <property type="match status" value="1"/>
</dbReference>
<dbReference type="InterPro" id="IPR017501">
    <property type="entry name" value="Phage_infect_YhgE_C"/>
</dbReference>
<feature type="transmembrane region" description="Helical" evidence="5">
    <location>
        <begin position="787"/>
        <end position="804"/>
    </location>
</feature>
<feature type="transmembrane region" description="Helical" evidence="5">
    <location>
        <begin position="611"/>
        <end position="629"/>
    </location>
</feature>
<accession>E1QVN3</accession>
<reference evidence="7 8" key="1">
    <citation type="journal article" date="2010" name="Stand. Genomic Sci.">
        <title>Complete genome sequence of Olsenella uli type strain (VPI D76D-27C).</title>
        <authorList>
            <person name="Goker M."/>
            <person name="Held B."/>
            <person name="Lucas S."/>
            <person name="Nolan M."/>
            <person name="Yasawong M."/>
            <person name="Glavina Del Rio T."/>
            <person name="Tice H."/>
            <person name="Cheng J.F."/>
            <person name="Bruce D."/>
            <person name="Detter J.C."/>
            <person name="Tapia R."/>
            <person name="Han C."/>
            <person name="Goodwin L."/>
            <person name="Pitluck S."/>
            <person name="Liolios K."/>
            <person name="Ivanova N."/>
            <person name="Mavromatis K."/>
            <person name="Mikhailova N."/>
            <person name="Pati A."/>
            <person name="Chen A."/>
            <person name="Palaniappan K."/>
            <person name="Land M."/>
            <person name="Hauser L."/>
            <person name="Chang Y.J."/>
            <person name="Jeffries C.D."/>
            <person name="Rohde M."/>
            <person name="Sikorski J."/>
            <person name="Pukall R."/>
            <person name="Woyke T."/>
            <person name="Bristow J."/>
            <person name="Eisen J.A."/>
            <person name="Markowitz V."/>
            <person name="Hugenholtz P."/>
            <person name="Kyrpides N.C."/>
            <person name="Klenk H.P."/>
            <person name="Lapidus A."/>
        </authorList>
    </citation>
    <scope>NUCLEOTIDE SEQUENCE [LARGE SCALE GENOMIC DNA]</scope>
    <source>
        <strain evidence="8">ATCC 49627 / DSM 7084 / CIP 109912 / JCM 12494 / NCIMB 702895 / VPI D76D-27C</strain>
    </source>
</reference>
<dbReference type="Gene3D" id="3.40.1710.10">
    <property type="entry name" value="abc type-2 transporter like domain"/>
    <property type="match status" value="1"/>
</dbReference>
<feature type="domain" description="ABC-2 type transporter transmembrane" evidence="6">
    <location>
        <begin position="514"/>
        <end position="712"/>
    </location>
</feature>
<evidence type="ECO:0000313" key="7">
    <source>
        <dbReference type="EMBL" id="ADK68186.1"/>
    </source>
</evidence>
<dbReference type="InterPro" id="IPR051328">
    <property type="entry name" value="T7SS_ABC-Transporter"/>
</dbReference>
<dbReference type="GO" id="GO:0016020">
    <property type="term" value="C:membrane"/>
    <property type="evidence" value="ECO:0007669"/>
    <property type="project" value="UniProtKB-SubCell"/>
</dbReference>
<organism evidence="7 8">
    <name type="scientific">Olsenella uli (strain ATCC 49627 / DSM 7084 / CCUG 31166 / CIP 109912 / JCM 12494 / LMG 11480 / NCIMB 702895 / VPI D76D-27C)</name>
    <name type="common">Lactobacillus uli</name>
    <dbReference type="NCBI Taxonomy" id="633147"/>
    <lineage>
        <taxon>Bacteria</taxon>
        <taxon>Bacillati</taxon>
        <taxon>Actinomycetota</taxon>
        <taxon>Coriobacteriia</taxon>
        <taxon>Coriobacteriales</taxon>
        <taxon>Atopobiaceae</taxon>
        <taxon>Olsenella</taxon>
    </lineage>
</organism>
<keyword evidence="3 5" id="KW-1133">Transmembrane helix</keyword>
<comment type="subcellular location">
    <subcellularLocation>
        <location evidence="1">Membrane</location>
        <topology evidence="1">Multi-pass membrane protein</topology>
    </subcellularLocation>
</comment>
<dbReference type="PANTHER" id="PTHR43077:SF10">
    <property type="entry name" value="TRANSPORT PERMEASE PROTEIN"/>
    <property type="match status" value="1"/>
</dbReference>
<evidence type="ECO:0000256" key="2">
    <source>
        <dbReference type="ARBA" id="ARBA00022692"/>
    </source>
</evidence>
<feature type="transmembrane region" description="Helical" evidence="5">
    <location>
        <begin position="810"/>
        <end position="831"/>
    </location>
</feature>
<evidence type="ECO:0000256" key="4">
    <source>
        <dbReference type="ARBA" id="ARBA00023136"/>
    </source>
</evidence>
<sequence>MRTVLKIFRRDVRRLAGNPVAIVITLGVALIPSLYAWFNIVANWDPYENTSTVPVAVVNEDEGAEVAGLGPINAGDMIVGELKENGQLGWTFVGEREALDGVRAADYYAAFVIPPDFTASLADVLDGDVRKGDIAYYVNEKANAVAPKVTDTGATTLEAQVNEGFVGTVSKTVSEKVISKATGVLGDADSSLDGALGDVRDVQTSLDRLCSLLDDADKTVAEARTSVASARQTLSDLSQSSGKVAGSLRDALDGLGQTRSDANALATRLSGALASGSGTLSGLSSQANYDIGKAAGTIGFAQGKVDSSIASSRAALAEAQQVQQQISDVRHELVDNVLPFVSDPALAARIQDVAAALDDVDGLLSKLRSDQGSRLDRAQGVSDGIKAGSSAIEGLSGSVDGAIQDGAATLSSAQSTLLTTTLPQMSGALDDFAGAGERLASSADGLAPLLSQADGVMVQLDVTLDQATGTLSSTKDSVSAAGRTLGTLAGDLSAIQSSAAFGDLERLVGTDAQSIGDFMASPVELRSQSFFPVANYGSGVAPFYTNLALWVGGFVLVAIYKLEVDREGVGEYKPWQGYFGRGTLLVCIGLLQAVICCVGDLALGVQCQSPVAFVLAGLMASFVYVNLIYALSVAFKHIGKALGVLLVVLQIPGSAGTYPIEMMPGFFRALHPWLPFTYGINAMRESIAGFYGDYYAANLVVLLVYLIPSLLIGVSARKHLLNINALFDRRLTETDLLIAERVGMDEAQFKLTTIIKALTNSGEYREAFQARVASFELRYPILVRRGFVALMVVPLALLLLLFVVEAKMAILALWIVSLVVICTFLIVVEYLHSRVRDKTGLADKSTDELYEMLGDSLRQEVFAFAPIEVMLHERGHVLGRIGHPTRNGERKGGEGDE</sequence>
<dbReference type="HOGENOM" id="CLU_004534_2_0_11"/>
<dbReference type="eggNOG" id="COG1511">
    <property type="taxonomic scope" value="Bacteria"/>
</dbReference>
<protein>
    <submittedName>
        <fullName evidence="7">YhgE/Pip C-terminal domain protein</fullName>
    </submittedName>
</protein>
<dbReference type="InterPro" id="IPR017500">
    <property type="entry name" value="Phage_infect_YhgE_N"/>
</dbReference>
<feature type="transmembrane region" description="Helical" evidence="5">
    <location>
        <begin position="694"/>
        <end position="714"/>
    </location>
</feature>
<gene>
    <name evidence="7" type="ordered locus">Olsu_1076</name>
</gene>
<proteinExistence type="predicted"/>
<feature type="transmembrane region" description="Helical" evidence="5">
    <location>
        <begin position="20"/>
        <end position="38"/>
    </location>
</feature>
<dbReference type="EMBL" id="CP002106">
    <property type="protein sequence ID" value="ADK68186.1"/>
    <property type="molecule type" value="Genomic_DNA"/>
</dbReference>
<dbReference type="GO" id="GO:0140359">
    <property type="term" value="F:ABC-type transporter activity"/>
    <property type="evidence" value="ECO:0007669"/>
    <property type="project" value="InterPro"/>
</dbReference>
<evidence type="ECO:0000259" key="6">
    <source>
        <dbReference type="Pfam" id="PF12698"/>
    </source>
</evidence>
<dbReference type="RefSeq" id="WP_013251938.1">
    <property type="nucleotide sequence ID" value="NC_014363.1"/>
</dbReference>
<keyword evidence="4 5" id="KW-0472">Membrane</keyword>
<dbReference type="KEGG" id="ols:Olsu_1076"/>
<feature type="transmembrane region" description="Helical" evidence="5">
    <location>
        <begin position="583"/>
        <end position="605"/>
    </location>
</feature>
<dbReference type="Pfam" id="PF12698">
    <property type="entry name" value="ABC2_membrane_3"/>
    <property type="match status" value="1"/>
</dbReference>
<dbReference type="GeneID" id="78512496"/>
<dbReference type="PANTHER" id="PTHR43077">
    <property type="entry name" value="TRANSPORT PERMEASE YVFS-RELATED"/>
    <property type="match status" value="1"/>
</dbReference>
<dbReference type="OrthoDB" id="9811483at2"/>
<dbReference type="AlphaFoldDB" id="E1QVN3"/>
<keyword evidence="2 5" id="KW-0812">Transmembrane</keyword>
<evidence type="ECO:0000256" key="5">
    <source>
        <dbReference type="SAM" id="Phobius"/>
    </source>
</evidence>
<dbReference type="InterPro" id="IPR013525">
    <property type="entry name" value="ABC2_TM"/>
</dbReference>
<evidence type="ECO:0000256" key="1">
    <source>
        <dbReference type="ARBA" id="ARBA00004141"/>
    </source>
</evidence>
<feature type="transmembrane region" description="Helical" evidence="5">
    <location>
        <begin position="543"/>
        <end position="562"/>
    </location>
</feature>